<keyword evidence="3" id="KW-1185">Reference proteome</keyword>
<evidence type="ECO:0000256" key="1">
    <source>
        <dbReference type="SAM" id="MobiDB-lite"/>
    </source>
</evidence>
<name>A0A833W9Y6_PHYIN</name>
<proteinExistence type="predicted"/>
<gene>
    <name evidence="2" type="ORF">GN244_ATG12824</name>
</gene>
<evidence type="ECO:0000313" key="3">
    <source>
        <dbReference type="Proteomes" id="UP000602510"/>
    </source>
</evidence>
<reference evidence="2" key="1">
    <citation type="submission" date="2020-04" db="EMBL/GenBank/DDBJ databases">
        <title>Hybrid Assembly of Korean Phytophthora infestans isolates.</title>
        <authorList>
            <person name="Prokchorchik M."/>
            <person name="Lee Y."/>
            <person name="Seo J."/>
            <person name="Cho J.-H."/>
            <person name="Park Y.-E."/>
            <person name="Jang D.-C."/>
            <person name="Im J.-S."/>
            <person name="Choi J.-G."/>
            <person name="Park H.-J."/>
            <person name="Lee G.-B."/>
            <person name="Lee Y.-G."/>
            <person name="Hong S.-Y."/>
            <person name="Cho K."/>
            <person name="Sohn K.H."/>
        </authorList>
    </citation>
    <scope>NUCLEOTIDE SEQUENCE</scope>
    <source>
        <strain evidence="2">KR_1_A1</strain>
    </source>
</reference>
<dbReference type="Proteomes" id="UP000602510">
    <property type="component" value="Unassembled WGS sequence"/>
</dbReference>
<comment type="caution">
    <text evidence="2">The sequence shown here is derived from an EMBL/GenBank/DDBJ whole genome shotgun (WGS) entry which is preliminary data.</text>
</comment>
<dbReference type="AlphaFoldDB" id="A0A833W9Y6"/>
<evidence type="ECO:0000313" key="2">
    <source>
        <dbReference type="EMBL" id="KAF4035058.1"/>
    </source>
</evidence>
<feature type="region of interest" description="Disordered" evidence="1">
    <location>
        <begin position="27"/>
        <end position="73"/>
    </location>
</feature>
<organism evidence="2 3">
    <name type="scientific">Phytophthora infestans</name>
    <name type="common">Potato late blight agent</name>
    <name type="synonym">Botrytis infestans</name>
    <dbReference type="NCBI Taxonomy" id="4787"/>
    <lineage>
        <taxon>Eukaryota</taxon>
        <taxon>Sar</taxon>
        <taxon>Stramenopiles</taxon>
        <taxon>Oomycota</taxon>
        <taxon>Peronosporomycetes</taxon>
        <taxon>Peronosporales</taxon>
        <taxon>Peronosporaceae</taxon>
        <taxon>Phytophthora</taxon>
    </lineage>
</organism>
<protein>
    <submittedName>
        <fullName evidence="2">Uncharacterized protein</fullName>
    </submittedName>
</protein>
<feature type="compositionally biased region" description="Polar residues" evidence="1">
    <location>
        <begin position="33"/>
        <end position="43"/>
    </location>
</feature>
<dbReference type="EMBL" id="WSZM01000331">
    <property type="protein sequence ID" value="KAF4035058.1"/>
    <property type="molecule type" value="Genomic_DNA"/>
</dbReference>
<sequence>MKPLAVIISPHLSRKYLQELVREQKNHRVNPLKSESTNQTNSYPGGVAGTNKNPHAVDDKRETSTQQQKQDVKSWATTALEEFRRRRTAETVNRNLKAAQAVCIKLGKAMLGVNKEESALNEKKYVFTKPPTARTALAPQDKTLMPIEQLAQAVPQLYSLSETVFSNKVSDILWQDVKNLSRLPDKSYRYMNERGPDAVAKSFDLAIQCPGDTTASHGIEYLRKFEEKDRIVHIRQAKLLLPGGSQLCGHA</sequence>
<accession>A0A833W9Y6</accession>